<comment type="caution">
    <text evidence="1">The sequence shown here is derived from an EMBL/GenBank/DDBJ whole genome shotgun (WGS) entry which is preliminary data.</text>
</comment>
<gene>
    <name evidence="1" type="ORF">QAD02_014169</name>
</gene>
<sequence>MKYGKESWVTNINERAILNQEQLLIIIEDAAPSQKLVVSIHEEAAPTHELIVTNHEKAALTQEPVVTTHKKGNQKRVVNIKKQIKNGAHEVDVGTQTGQLNAEKQFEEIMNSPKKTGAASVKTNPSSQFTSLLSDDEESDEGGTSCQCSQHWANEAFDTE</sequence>
<evidence type="ECO:0000313" key="1">
    <source>
        <dbReference type="EMBL" id="KAJ8678382.1"/>
    </source>
</evidence>
<reference evidence="1" key="1">
    <citation type="submission" date="2023-04" db="EMBL/GenBank/DDBJ databases">
        <title>A chromosome-level genome assembly of the parasitoid wasp Eretmocerus hayati.</title>
        <authorList>
            <person name="Zhong Y."/>
            <person name="Liu S."/>
            <person name="Liu Y."/>
        </authorList>
    </citation>
    <scope>NUCLEOTIDE SEQUENCE</scope>
    <source>
        <strain evidence="1">ZJU_SS_LIU_2023</strain>
    </source>
</reference>
<dbReference type="EMBL" id="CM056742">
    <property type="protein sequence ID" value="KAJ8678382.1"/>
    <property type="molecule type" value="Genomic_DNA"/>
</dbReference>
<proteinExistence type="predicted"/>
<protein>
    <submittedName>
        <fullName evidence="1">Uncharacterized protein</fullName>
    </submittedName>
</protein>
<evidence type="ECO:0000313" key="2">
    <source>
        <dbReference type="Proteomes" id="UP001239111"/>
    </source>
</evidence>
<accession>A0ACC2P4R0</accession>
<organism evidence="1 2">
    <name type="scientific">Eretmocerus hayati</name>
    <dbReference type="NCBI Taxonomy" id="131215"/>
    <lineage>
        <taxon>Eukaryota</taxon>
        <taxon>Metazoa</taxon>
        <taxon>Ecdysozoa</taxon>
        <taxon>Arthropoda</taxon>
        <taxon>Hexapoda</taxon>
        <taxon>Insecta</taxon>
        <taxon>Pterygota</taxon>
        <taxon>Neoptera</taxon>
        <taxon>Endopterygota</taxon>
        <taxon>Hymenoptera</taxon>
        <taxon>Apocrita</taxon>
        <taxon>Proctotrupomorpha</taxon>
        <taxon>Chalcidoidea</taxon>
        <taxon>Aphelinidae</taxon>
        <taxon>Aphelininae</taxon>
        <taxon>Eretmocerus</taxon>
    </lineage>
</organism>
<keyword evidence="2" id="KW-1185">Reference proteome</keyword>
<name>A0ACC2P4R0_9HYME</name>
<dbReference type="Proteomes" id="UP001239111">
    <property type="component" value="Chromosome 2"/>
</dbReference>